<feature type="domain" description="DM13" evidence="2">
    <location>
        <begin position="54"/>
        <end position="161"/>
    </location>
</feature>
<gene>
    <name evidence="3" type="ORF">EDD57_11718</name>
</gene>
<evidence type="ECO:0000256" key="1">
    <source>
        <dbReference type="SAM" id="Phobius"/>
    </source>
</evidence>
<sequence length="164" mass="18720">MKKKTWKIISIIFILLAGLWFIFRPEKLFIDKTVNEALQTPAGKTQASKILYQSQFHSGDTFHKGKGTATVHQLENGKRILRFTEFETDNGPDVKIYLVALPEIKKSKEVTKDNFISLGQIKGNKGDQNYEIPDNVDLNKYQTVSIWCERFSVNFASASFKKGN</sequence>
<keyword evidence="1" id="KW-1133">Transmembrane helix</keyword>
<dbReference type="OrthoDB" id="155521at2"/>
<keyword evidence="1" id="KW-0812">Transmembrane</keyword>
<organism evidence="3 4">
    <name type="scientific">Baia soyae</name>
    <dbReference type="NCBI Taxonomy" id="1544746"/>
    <lineage>
        <taxon>Bacteria</taxon>
        <taxon>Bacillati</taxon>
        <taxon>Bacillota</taxon>
        <taxon>Bacilli</taxon>
        <taxon>Bacillales</taxon>
        <taxon>Thermoactinomycetaceae</taxon>
        <taxon>Baia</taxon>
    </lineage>
</organism>
<keyword evidence="1" id="KW-0472">Membrane</keyword>
<name>A0A4R2S7G1_9BACL</name>
<accession>A0A4R2S7G1</accession>
<dbReference type="AlphaFoldDB" id="A0A4R2S7G1"/>
<evidence type="ECO:0000313" key="4">
    <source>
        <dbReference type="Proteomes" id="UP000294746"/>
    </source>
</evidence>
<reference evidence="3 4" key="1">
    <citation type="submission" date="2019-03" db="EMBL/GenBank/DDBJ databases">
        <title>Genomic Encyclopedia of Type Strains, Phase IV (KMG-IV): sequencing the most valuable type-strain genomes for metagenomic binning, comparative biology and taxonomic classification.</title>
        <authorList>
            <person name="Goeker M."/>
        </authorList>
    </citation>
    <scope>NUCLEOTIDE SEQUENCE [LARGE SCALE GENOMIC DNA]</scope>
    <source>
        <strain evidence="3 4">DSM 46831</strain>
    </source>
</reference>
<comment type="caution">
    <text evidence="3">The sequence shown here is derived from an EMBL/GenBank/DDBJ whole genome shotgun (WGS) entry which is preliminary data.</text>
</comment>
<dbReference type="Proteomes" id="UP000294746">
    <property type="component" value="Unassembled WGS sequence"/>
</dbReference>
<feature type="transmembrane region" description="Helical" evidence="1">
    <location>
        <begin position="6"/>
        <end position="23"/>
    </location>
</feature>
<dbReference type="EMBL" id="SLXV01000017">
    <property type="protein sequence ID" value="TCP68331.1"/>
    <property type="molecule type" value="Genomic_DNA"/>
</dbReference>
<proteinExistence type="predicted"/>
<keyword evidence="4" id="KW-1185">Reference proteome</keyword>
<dbReference type="PROSITE" id="PS51549">
    <property type="entry name" value="DM13"/>
    <property type="match status" value="1"/>
</dbReference>
<dbReference type="RefSeq" id="WP_131848772.1">
    <property type="nucleotide sequence ID" value="NZ_SLXV01000017.1"/>
</dbReference>
<evidence type="ECO:0000313" key="3">
    <source>
        <dbReference type="EMBL" id="TCP68331.1"/>
    </source>
</evidence>
<dbReference type="InterPro" id="IPR019545">
    <property type="entry name" value="DM13_domain"/>
</dbReference>
<dbReference type="Pfam" id="PF10517">
    <property type="entry name" value="DM13"/>
    <property type="match status" value="1"/>
</dbReference>
<protein>
    <submittedName>
        <fullName evidence="3">Electron transfer DM13</fullName>
    </submittedName>
</protein>
<evidence type="ECO:0000259" key="2">
    <source>
        <dbReference type="PROSITE" id="PS51549"/>
    </source>
</evidence>